<dbReference type="OrthoDB" id="3870679at2759"/>
<feature type="compositionally biased region" description="Polar residues" evidence="1">
    <location>
        <begin position="339"/>
        <end position="349"/>
    </location>
</feature>
<feature type="compositionally biased region" description="Basic and acidic residues" evidence="1">
    <location>
        <begin position="171"/>
        <end position="192"/>
    </location>
</feature>
<dbReference type="EMBL" id="DS572715">
    <property type="protein sequence ID" value="EGY18346.1"/>
    <property type="molecule type" value="Genomic_DNA"/>
</dbReference>
<dbReference type="OMA" id="DERTMDY"/>
<sequence>MTSRPPNHDTTEEELSRRRNFKKHKVLPHPSRQRENAGKTVNDQRSSQARRTLSSSDAQSRKKTSQSPNSPTLKHQSRRIRSGPVMPPTPPAHSRTSSSSHSIQLHSPTDPATPSQSLEKASTHLERPTTPQNQQSPPTPDVTPPQPATRPKALRPVFGDRSISKPTTSESRTESFRTAREEPYSSEDDCKSTVRPSLPSPRTSQTTVRQISQHKVKKASQLGGIGLGLDFDPKTDDSLTPRTKGEFIKFDAGWESPNEVEKEWDDNLGRHVMKTCKGRNRQRQKALAPQITGGFPECPAKSSVSTVVEAILVDTPSPPQRQQTLRHMRKRGTLRDSLSDQLPGSSAPSSAIRLEETRQQPPASRPPDSRRESHTSATTHNSMSSNKARREVWKNGGIPVVVVPDRRSSNRSSRTPSLRSTSSHRTRRSLSVNSVQRVNAAKSHDLTPLFDRPSRRRWTMSESDGSDQRTIDYPPAIPARSSSLSAPTSRNTSRAGSMTAESLRAHNAVQQRLTPEDRMVSTDLKSTPSFFLAQEDYMHARPNVHRPDAESYSGKRLSHQNTPFSVASLDTNGSFGTAAEVSEALAVSIYPHQNSSLLMVHHAVKPNDDGDVFQDRAAIENNDLAPEMPGAAPARPKIVTTSPGGSVPVTPPQTQLALEQVDSPLKNPRAPPVPPTLPAIQFIPATPSGLTPFHERQEMRGNYFEAMEEDEKPPKRSMSLVRRALLQHRRTSEAYPPKTARPGFLTRTLSLSRSNRRDASTEPLARDSPYPNIDDPPADGSKLHPFWRPAYADDEGDNYVRDIDDEEYYYEANRKRPGPQRSLSARMKRTFAILPQRDQHGYRSWSGEDGLDRRIIRRTPSGNLRVVRRRKSAESIPRQSDRPYTSDGTSSSRFLWPARGRPRGETPSTPRRRFSVSHTIEEIQGLPRRLSERRRERRTHELRQKISGPREVRDGVGEVVRSGSQRSHREVTEN</sequence>
<dbReference type="eggNOG" id="ENOG502SN25">
    <property type="taxonomic scope" value="Eukaryota"/>
</dbReference>
<reference evidence="2 3" key="1">
    <citation type="submission" date="2008-03" db="EMBL/GenBank/DDBJ databases">
        <title>The Genome Sequence of Verticillium dahliae VdLs.17.</title>
        <authorList>
            <consortium name="The Broad Institute Genome Sequencing Platform"/>
            <person name="Ma L.-J.J."/>
            <person name="Klosterman S.J."/>
            <person name="Subbarao K."/>
            <person name="Dobinson K."/>
            <person name="Veronese P."/>
            <person name="Kang S."/>
            <person name="Gold S.E."/>
            <person name="Young S."/>
            <person name="Jaffe D."/>
            <person name="Gnerre S."/>
            <person name="Berlin A."/>
            <person name="Heiman D."/>
            <person name="Hepburn T."/>
            <person name="Sykes S."/>
            <person name="Alvarado L."/>
            <person name="Kodira C.D."/>
            <person name="Lander E."/>
            <person name="Galagan J."/>
            <person name="Nusbaum C."/>
            <person name="Birren B."/>
        </authorList>
    </citation>
    <scope>NUCLEOTIDE SEQUENCE [LARGE SCALE GENOMIC DNA]</scope>
    <source>
        <strain evidence="3">VdLs.17 / ATCC MYA-4575 / FGSC 10137</strain>
    </source>
</reference>
<accession>G2XEU5</accession>
<dbReference type="KEGG" id="vda:VDAG_08680"/>
<feature type="region of interest" description="Disordered" evidence="1">
    <location>
        <begin position="1"/>
        <end position="219"/>
    </location>
</feature>
<feature type="compositionally biased region" description="Pro residues" evidence="1">
    <location>
        <begin position="137"/>
        <end position="148"/>
    </location>
</feature>
<dbReference type="RefSeq" id="XP_009651284.1">
    <property type="nucleotide sequence ID" value="XM_009652989.1"/>
</dbReference>
<proteinExistence type="predicted"/>
<evidence type="ECO:0000256" key="1">
    <source>
        <dbReference type="SAM" id="MobiDB-lite"/>
    </source>
</evidence>
<dbReference type="STRING" id="498257.G2XEU5"/>
<feature type="compositionally biased region" description="Polar residues" evidence="1">
    <location>
        <begin position="39"/>
        <end position="58"/>
    </location>
</feature>
<dbReference type="Proteomes" id="UP000001611">
    <property type="component" value="Chromosome 2"/>
</dbReference>
<feature type="compositionally biased region" description="Polar residues" evidence="1">
    <location>
        <begin position="110"/>
        <end position="120"/>
    </location>
</feature>
<feature type="compositionally biased region" description="Polar residues" evidence="1">
    <location>
        <begin position="65"/>
        <end position="74"/>
    </location>
</feature>
<dbReference type="HOGENOM" id="CLU_006594_0_0_1"/>
<feature type="compositionally biased region" description="Basic residues" evidence="1">
    <location>
        <begin position="18"/>
        <end position="27"/>
    </location>
</feature>
<protein>
    <submittedName>
        <fullName evidence="2">Uncharacterized protein</fullName>
    </submittedName>
</protein>
<dbReference type="InParanoid" id="G2XEU5"/>
<gene>
    <name evidence="2" type="ORF">VDAG_08680</name>
</gene>
<evidence type="ECO:0000313" key="3">
    <source>
        <dbReference type="Proteomes" id="UP000001611"/>
    </source>
</evidence>
<feature type="compositionally biased region" description="Polar residues" evidence="1">
    <location>
        <begin position="200"/>
        <end position="211"/>
    </location>
</feature>
<feature type="region of interest" description="Disordered" evidence="1">
    <location>
        <begin position="313"/>
        <end position="502"/>
    </location>
</feature>
<organism evidence="2 3">
    <name type="scientific">Verticillium dahliae (strain VdLs.17 / ATCC MYA-4575 / FGSC 10137)</name>
    <name type="common">Verticillium wilt</name>
    <dbReference type="NCBI Taxonomy" id="498257"/>
    <lineage>
        <taxon>Eukaryota</taxon>
        <taxon>Fungi</taxon>
        <taxon>Dikarya</taxon>
        <taxon>Ascomycota</taxon>
        <taxon>Pezizomycotina</taxon>
        <taxon>Sordariomycetes</taxon>
        <taxon>Hypocreomycetidae</taxon>
        <taxon>Glomerellales</taxon>
        <taxon>Plectosphaerellaceae</taxon>
        <taxon>Verticillium</taxon>
    </lineage>
</organism>
<feature type="region of interest" description="Disordered" evidence="1">
    <location>
        <begin position="728"/>
        <end position="787"/>
    </location>
</feature>
<feature type="compositionally biased region" description="Polar residues" evidence="1">
    <location>
        <begin position="882"/>
        <end position="893"/>
    </location>
</feature>
<feature type="compositionally biased region" description="Basic and acidic residues" evidence="1">
    <location>
        <begin position="1"/>
        <end position="17"/>
    </location>
</feature>
<feature type="compositionally biased region" description="Low complexity" evidence="1">
    <location>
        <begin position="410"/>
        <end position="421"/>
    </location>
</feature>
<keyword evidence="3" id="KW-1185">Reference proteome</keyword>
<feature type="compositionally biased region" description="Low complexity" evidence="1">
    <location>
        <begin position="92"/>
        <end position="109"/>
    </location>
</feature>
<dbReference type="GeneID" id="20710143"/>
<feature type="compositionally biased region" description="Polar residues" evidence="1">
    <location>
        <begin position="375"/>
        <end position="386"/>
    </location>
</feature>
<feature type="region of interest" description="Disordered" evidence="1">
    <location>
        <begin position="862"/>
        <end position="974"/>
    </location>
</feature>
<evidence type="ECO:0000313" key="2">
    <source>
        <dbReference type="EMBL" id="EGY18346.1"/>
    </source>
</evidence>
<feature type="compositionally biased region" description="Basic and acidic residues" evidence="1">
    <location>
        <begin position="929"/>
        <end position="956"/>
    </location>
</feature>
<name>G2XEU5_VERDV</name>
<feature type="compositionally biased region" description="Polar residues" evidence="1">
    <location>
        <begin position="480"/>
        <end position="500"/>
    </location>
</feature>
<dbReference type="AlphaFoldDB" id="G2XEU5"/>
<feature type="region of interest" description="Disordered" evidence="1">
    <location>
        <begin position="279"/>
        <end position="300"/>
    </location>
</feature>